<proteinExistence type="predicted"/>
<evidence type="ECO:0000256" key="3">
    <source>
        <dbReference type="ARBA" id="ARBA00022723"/>
    </source>
</evidence>
<accession>A0A1Y1QLF3</accession>
<evidence type="ECO:0000256" key="4">
    <source>
        <dbReference type="ARBA" id="ARBA00022729"/>
    </source>
</evidence>
<gene>
    <name evidence="11" type="ORF">BWK73_25020</name>
</gene>
<dbReference type="GO" id="GO:0046872">
    <property type="term" value="F:metal ion binding"/>
    <property type="evidence" value="ECO:0007669"/>
    <property type="project" value="UniProtKB-KW"/>
</dbReference>
<dbReference type="PROSITE" id="PS51007">
    <property type="entry name" value="CYTC"/>
    <property type="match status" value="1"/>
</dbReference>
<dbReference type="GO" id="GO:0020037">
    <property type="term" value="F:heme binding"/>
    <property type="evidence" value="ECO:0007669"/>
    <property type="project" value="InterPro"/>
</dbReference>
<dbReference type="Pfam" id="PF00034">
    <property type="entry name" value="Cytochrom_C"/>
    <property type="match status" value="1"/>
</dbReference>
<evidence type="ECO:0000256" key="6">
    <source>
        <dbReference type="ARBA" id="ARBA00023004"/>
    </source>
</evidence>
<comment type="subcellular location">
    <subcellularLocation>
        <location evidence="1">Cell envelope</location>
    </subcellularLocation>
</comment>
<feature type="signal peptide" evidence="9">
    <location>
        <begin position="1"/>
        <end position="18"/>
    </location>
</feature>
<dbReference type="InterPro" id="IPR036909">
    <property type="entry name" value="Cyt_c-like_dom_sf"/>
</dbReference>
<comment type="caution">
    <text evidence="11">The sequence shown here is derived from an EMBL/GenBank/DDBJ whole genome shotgun (WGS) entry which is preliminary data.</text>
</comment>
<dbReference type="GO" id="GO:0030313">
    <property type="term" value="C:cell envelope"/>
    <property type="evidence" value="ECO:0007669"/>
    <property type="project" value="UniProtKB-SubCell"/>
</dbReference>
<evidence type="ECO:0000256" key="9">
    <source>
        <dbReference type="SAM" id="SignalP"/>
    </source>
</evidence>
<protein>
    <submittedName>
        <fullName evidence="11">Cytochrome-c peroxidase</fullName>
    </submittedName>
</protein>
<evidence type="ECO:0000256" key="8">
    <source>
        <dbReference type="SAM" id="MobiDB-lite"/>
    </source>
</evidence>
<evidence type="ECO:0000259" key="10">
    <source>
        <dbReference type="PROSITE" id="PS51007"/>
    </source>
</evidence>
<dbReference type="AlphaFoldDB" id="A0A1Y1QLF3"/>
<sequence>MKIQALTVSLLLAMLCTACDDSTLPNKESLGQKLFFDTNLSSPAGQACASCHDPAQGFTDPDKQFPTSEGANAGRFDKRHTPTSAYSLYSPEFHFDSTLGGYVGGQFSDGRATNLVTQAQSPFLDPLEMANPDPASVVAKVKASSYADLMTQLYGQDIFSNVASAYTSIADAIAAFERTALFHPFDSKYDQYVSGKTALSTQEAYGLQLFNDPSKGNCAACHTSTATNTTPALFTNFTYANVGLPVNPEIPAPPDLDAMTIYDYGLGGRPDMPSSERGKFKVPTLRNVAKTAPYGHNGIFKDLREVVAFHNTRDVAAGRWALPEVAENLDPRVGNLGLTDSEVDAIVAFLETLTDGYTP</sequence>
<dbReference type="InterPro" id="IPR051395">
    <property type="entry name" value="Cytochrome_c_Peroxidase/MauG"/>
</dbReference>
<dbReference type="InterPro" id="IPR004852">
    <property type="entry name" value="Di-haem_cyt_c_peroxidsae"/>
</dbReference>
<keyword evidence="2 7" id="KW-0349">Heme</keyword>
<keyword evidence="4 9" id="KW-0732">Signal</keyword>
<evidence type="ECO:0000313" key="11">
    <source>
        <dbReference type="EMBL" id="OQX08579.1"/>
    </source>
</evidence>
<dbReference type="Gene3D" id="1.10.760.10">
    <property type="entry name" value="Cytochrome c-like domain"/>
    <property type="match status" value="2"/>
</dbReference>
<evidence type="ECO:0000256" key="1">
    <source>
        <dbReference type="ARBA" id="ARBA00004196"/>
    </source>
</evidence>
<evidence type="ECO:0000256" key="2">
    <source>
        <dbReference type="ARBA" id="ARBA00022617"/>
    </source>
</evidence>
<dbReference type="InterPro" id="IPR009056">
    <property type="entry name" value="Cyt_c-like_dom"/>
</dbReference>
<keyword evidence="3 7" id="KW-0479">Metal-binding</keyword>
<evidence type="ECO:0000256" key="7">
    <source>
        <dbReference type="PROSITE-ProRule" id="PRU00433"/>
    </source>
</evidence>
<feature type="region of interest" description="Disordered" evidence="8">
    <location>
        <begin position="59"/>
        <end position="79"/>
    </location>
</feature>
<evidence type="ECO:0000313" key="12">
    <source>
        <dbReference type="Proteomes" id="UP000192491"/>
    </source>
</evidence>
<reference evidence="11 12" key="1">
    <citation type="submission" date="2017-01" db="EMBL/GenBank/DDBJ databases">
        <title>Novel large sulfur bacteria in the metagenomes of groundwater-fed chemosynthetic microbial mats in the Lake Huron basin.</title>
        <authorList>
            <person name="Sharrar A.M."/>
            <person name="Flood B.E."/>
            <person name="Bailey J.V."/>
            <person name="Jones D.S."/>
            <person name="Biddanda B."/>
            <person name="Ruberg S.A."/>
            <person name="Marcus D.N."/>
            <person name="Dick G.J."/>
        </authorList>
    </citation>
    <scope>NUCLEOTIDE SEQUENCE [LARGE SCALE GENOMIC DNA]</scope>
    <source>
        <strain evidence="11">A8</strain>
    </source>
</reference>
<dbReference type="EMBL" id="MTEJ01000171">
    <property type="protein sequence ID" value="OQX08579.1"/>
    <property type="molecule type" value="Genomic_DNA"/>
</dbReference>
<evidence type="ECO:0000256" key="5">
    <source>
        <dbReference type="ARBA" id="ARBA00023002"/>
    </source>
</evidence>
<keyword evidence="6 7" id="KW-0408">Iron</keyword>
<dbReference type="SUPFAM" id="SSF46626">
    <property type="entry name" value="Cytochrome c"/>
    <property type="match status" value="2"/>
</dbReference>
<organism evidence="11 12">
    <name type="scientific">Thiothrix lacustris</name>
    <dbReference type="NCBI Taxonomy" id="525917"/>
    <lineage>
        <taxon>Bacteria</taxon>
        <taxon>Pseudomonadati</taxon>
        <taxon>Pseudomonadota</taxon>
        <taxon>Gammaproteobacteria</taxon>
        <taxon>Thiotrichales</taxon>
        <taxon>Thiotrichaceae</taxon>
        <taxon>Thiothrix</taxon>
    </lineage>
</organism>
<dbReference type="GO" id="GO:0009055">
    <property type="term" value="F:electron transfer activity"/>
    <property type="evidence" value="ECO:0007669"/>
    <property type="project" value="InterPro"/>
</dbReference>
<dbReference type="Pfam" id="PF03150">
    <property type="entry name" value="CCP_MauG"/>
    <property type="match status" value="1"/>
</dbReference>
<dbReference type="GO" id="GO:0004130">
    <property type="term" value="F:cytochrome-c peroxidase activity"/>
    <property type="evidence" value="ECO:0007669"/>
    <property type="project" value="TreeGrafter"/>
</dbReference>
<name>A0A1Y1QLF3_9GAMM</name>
<dbReference type="Proteomes" id="UP000192491">
    <property type="component" value="Unassembled WGS sequence"/>
</dbReference>
<keyword evidence="11" id="KW-0575">Peroxidase</keyword>
<feature type="domain" description="Cytochrome c" evidence="10">
    <location>
        <begin position="201"/>
        <end position="354"/>
    </location>
</feature>
<feature type="chain" id="PRO_5012914626" evidence="9">
    <location>
        <begin position="19"/>
        <end position="359"/>
    </location>
</feature>
<dbReference type="PANTHER" id="PTHR30600">
    <property type="entry name" value="CYTOCHROME C PEROXIDASE-RELATED"/>
    <property type="match status" value="1"/>
</dbReference>
<keyword evidence="5" id="KW-0560">Oxidoreductase</keyword>
<dbReference type="PANTHER" id="PTHR30600:SF10">
    <property type="entry name" value="BLL6722 PROTEIN"/>
    <property type="match status" value="1"/>
</dbReference>